<dbReference type="SUPFAM" id="SSF49373">
    <property type="entry name" value="Invasin/intimin cell-adhesion fragments"/>
    <property type="match status" value="1"/>
</dbReference>
<dbReference type="InterPro" id="IPR003343">
    <property type="entry name" value="Big_2"/>
</dbReference>
<protein>
    <submittedName>
        <fullName evidence="2">Major capsid protein</fullName>
    </submittedName>
</protein>
<dbReference type="InterPro" id="IPR008964">
    <property type="entry name" value="Invasin/intimin_cell_adhesion"/>
</dbReference>
<name>A0A2I2MPD2_9CAUD</name>
<accession>A0A2I2MPD2</accession>
<dbReference type="EMBL" id="KY385381">
    <property type="protein sequence ID" value="AQT25702.1"/>
    <property type="molecule type" value="Genomic_DNA"/>
</dbReference>
<evidence type="ECO:0000313" key="2">
    <source>
        <dbReference type="EMBL" id="AQT25702.1"/>
    </source>
</evidence>
<dbReference type="SMART" id="SM00635">
    <property type="entry name" value="BID_2"/>
    <property type="match status" value="1"/>
</dbReference>
<sequence length="392" mass="41860">MANAFSKPTAVVDTAIQMLQNELILTNLVWLNGIGDFAHKFNDTITVRVPAPSRGHTRKLRGAGAERNLTVSDFTEDSFPVTLTDVAYHLGVLTDEELTFDLESFATQILPRQVRGVADILEEGVRDMIVGAPYEAAGAVHEVAPDEFFKGVNGARRALNELYIPQGRVLVVGTAVTEQILNDDRFIKYESQGQSAVSALQEARLGRIYGYEIVESTLIPHGDAYLYHPTAFIMATRAPAPPMGAVRSTAISGDQRIAMRWLVDYDSTITSNRSLIDTYFGLKVVEDPNGVGFVRARKIHLIPGSIEVAPAAGANATITAAAGEDHTVQLKVTDANGDDVTALCDFESSATDKATVAAGGLVTGVAAGTSTVTATLVTPSGDREDTIVITVV</sequence>
<evidence type="ECO:0000259" key="1">
    <source>
        <dbReference type="SMART" id="SM00635"/>
    </source>
</evidence>
<dbReference type="Gene3D" id="2.60.40.1080">
    <property type="match status" value="1"/>
</dbReference>
<organism evidence="2 3">
    <name type="scientific">Mycobacterium phage EniyanLRS</name>
    <dbReference type="NCBI Taxonomy" id="1933770"/>
    <lineage>
        <taxon>Viruses</taxon>
        <taxon>Duplodnaviria</taxon>
        <taxon>Heunggongvirae</taxon>
        <taxon>Uroviricota</taxon>
        <taxon>Caudoviricetes</taxon>
        <taxon>Vilmaviridae</taxon>
        <taxon>Wildcatvirus</taxon>
        <taxon>Wildcatvirus wildcat</taxon>
        <taxon>Mycobacterium virus Wildcat</taxon>
    </lineage>
</organism>
<proteinExistence type="predicted"/>
<dbReference type="Pfam" id="PF02368">
    <property type="entry name" value="Big_2"/>
    <property type="match status" value="1"/>
</dbReference>
<feature type="domain" description="BIG2" evidence="1">
    <location>
        <begin position="302"/>
        <end position="390"/>
    </location>
</feature>
<reference evidence="2 3" key="1">
    <citation type="submission" date="2016-12" db="EMBL/GenBank/DDBJ databases">
        <title>Whole genome Sequence of Mycobacteriophages.</title>
        <authorList>
            <person name="Bajpai U."/>
        </authorList>
    </citation>
    <scope>NUCLEOTIDE SEQUENCE [LARGE SCALE GENOMIC DNA]</scope>
</reference>
<gene>
    <name evidence="2" type="primary">27</name>
    <name evidence="2" type="ORF">EniyanLRS_27</name>
</gene>
<evidence type="ECO:0000313" key="3">
    <source>
        <dbReference type="Proteomes" id="UP000240702"/>
    </source>
</evidence>
<dbReference type="Proteomes" id="UP000240702">
    <property type="component" value="Segment"/>
</dbReference>